<dbReference type="Pfam" id="PF00015">
    <property type="entry name" value="MCPsignal"/>
    <property type="match status" value="1"/>
</dbReference>
<feature type="domain" description="Methyl-accepting transducer" evidence="6">
    <location>
        <begin position="380"/>
        <end position="609"/>
    </location>
</feature>
<dbReference type="GO" id="GO:0007165">
    <property type="term" value="P:signal transduction"/>
    <property type="evidence" value="ECO:0007669"/>
    <property type="project" value="UniProtKB-KW"/>
</dbReference>
<evidence type="ECO:0000259" key="7">
    <source>
        <dbReference type="PROSITE" id="PS50885"/>
    </source>
</evidence>
<feature type="region of interest" description="Disordered" evidence="4">
    <location>
        <begin position="629"/>
        <end position="651"/>
    </location>
</feature>
<evidence type="ECO:0000256" key="5">
    <source>
        <dbReference type="SAM" id="Phobius"/>
    </source>
</evidence>
<dbReference type="PANTHER" id="PTHR43531:SF14">
    <property type="entry name" value="METHYL-ACCEPTING CHEMOTAXIS PROTEIN I-RELATED"/>
    <property type="match status" value="1"/>
</dbReference>
<evidence type="ECO:0000256" key="3">
    <source>
        <dbReference type="PROSITE-ProRule" id="PRU00284"/>
    </source>
</evidence>
<comment type="similarity">
    <text evidence="2">Belongs to the methyl-accepting chemotaxis (MCP) protein family.</text>
</comment>
<proteinExistence type="inferred from homology"/>
<dbReference type="SUPFAM" id="SSF158472">
    <property type="entry name" value="HAMP domain-like"/>
    <property type="match status" value="1"/>
</dbReference>
<dbReference type="EMBL" id="UZWD01000025">
    <property type="protein sequence ID" value="VDS04961.1"/>
    <property type="molecule type" value="Genomic_DNA"/>
</dbReference>
<dbReference type="GO" id="GO:0004888">
    <property type="term" value="F:transmembrane signaling receptor activity"/>
    <property type="evidence" value="ECO:0007669"/>
    <property type="project" value="TreeGrafter"/>
</dbReference>
<sequence>MNIRAKVFAVVGLMGLASIIIGGMAGYMVMEYNKQTSRLENLADRAYLGERLNRYVTAVVMESRGIYAAPNTEKAAPFAEGIMTYLDRIDALLAEWQPLVDEGGMEAFNAVVARSAEFRAFRTETARLGRDVAPAEANAQGNNEENRANRRAYQGEIDAVVERDLELFHGVKAEMGSFQQNMIMLLVGTIVLGLGAGIAVAGYVGTVHLSRPVSRLTRSMEALAQGELETEIDYLDSKDEMGAMARTLQVFQDNARTVAALSQEEKSRAIAAAERARMMDVFQTQFDEAVAAALEGDFSRRITTDFVDQDLVRIAENFNSLIDSVDTGLVEAGSVLAALARTDLTQRMVGEHRGAFLDLKTNMNVVAETLADVVTRLRSTSRAVKVATGEILSGANDLSERTTRQAATIEETSAAMEQLASTVVENAKRAREASVMATEVTATAEDGGRVMGEANQAMERITASSSKVSDIIGMIDDIAFQTNLLALNASVEAARAGEAGKGFAVVAVEVRRLAQSAAEASSDVKALIRQSADEVNAGTKLVAEAAGKLEKMLQAARSNTSLMEGIARDSNEQASAIEEVTVAVRQMDEMTQHNAALVEQTNAAIEQTESQANELDRIVDIFRLDTSEAAKPAQRAAPAPTQRANATPAPARRAAATYLSQGNAAISADWSEF</sequence>
<keyword evidence="1" id="KW-0488">Methylation</keyword>
<accession>A0A3S5D3F8</accession>
<dbReference type="RefSeq" id="WP_126150497.1">
    <property type="nucleotide sequence ID" value="NZ_JBHTMH010000004.1"/>
</dbReference>
<protein>
    <submittedName>
        <fullName evidence="8">Methyl-accepting chemotaxis protein IV</fullName>
    </submittedName>
</protein>
<evidence type="ECO:0000256" key="1">
    <source>
        <dbReference type="ARBA" id="ARBA00022481"/>
    </source>
</evidence>
<keyword evidence="5" id="KW-0472">Membrane</keyword>
<dbReference type="PROSITE" id="PS50885">
    <property type="entry name" value="HAMP"/>
    <property type="match status" value="1"/>
</dbReference>
<organism evidence="8 9">
    <name type="scientific">Devosia equisanguinis</name>
    <dbReference type="NCBI Taxonomy" id="2490941"/>
    <lineage>
        <taxon>Bacteria</taxon>
        <taxon>Pseudomonadati</taxon>
        <taxon>Pseudomonadota</taxon>
        <taxon>Alphaproteobacteria</taxon>
        <taxon>Hyphomicrobiales</taxon>
        <taxon>Devosiaceae</taxon>
        <taxon>Devosia</taxon>
    </lineage>
</organism>
<evidence type="ECO:0000313" key="9">
    <source>
        <dbReference type="Proteomes" id="UP000268844"/>
    </source>
</evidence>
<feature type="transmembrane region" description="Helical" evidence="5">
    <location>
        <begin position="6"/>
        <end position="29"/>
    </location>
</feature>
<dbReference type="AlphaFoldDB" id="A0A3S5D3F8"/>
<name>A0A3S5D3F8_9HYPH</name>
<dbReference type="Gene3D" id="6.10.340.10">
    <property type="match status" value="1"/>
</dbReference>
<feature type="domain" description="HAMP" evidence="7">
    <location>
        <begin position="207"/>
        <end position="260"/>
    </location>
</feature>
<keyword evidence="3" id="KW-0807">Transducer</keyword>
<dbReference type="InterPro" id="IPR003660">
    <property type="entry name" value="HAMP_dom"/>
</dbReference>
<dbReference type="Pfam" id="PF18947">
    <property type="entry name" value="HAMP_2"/>
    <property type="match status" value="1"/>
</dbReference>
<dbReference type="InterPro" id="IPR051310">
    <property type="entry name" value="MCP_chemotaxis"/>
</dbReference>
<feature type="transmembrane region" description="Helical" evidence="5">
    <location>
        <begin position="182"/>
        <end position="205"/>
    </location>
</feature>
<keyword evidence="5" id="KW-1133">Transmembrane helix</keyword>
<dbReference type="OrthoDB" id="3289104at2"/>
<dbReference type="GO" id="GO:0005886">
    <property type="term" value="C:plasma membrane"/>
    <property type="evidence" value="ECO:0007669"/>
    <property type="project" value="TreeGrafter"/>
</dbReference>
<dbReference type="PROSITE" id="PS50111">
    <property type="entry name" value="CHEMOTAXIS_TRANSDUC_2"/>
    <property type="match status" value="1"/>
</dbReference>
<reference evidence="8 9" key="1">
    <citation type="submission" date="2018-12" db="EMBL/GenBank/DDBJ databases">
        <authorList>
            <person name="Criscuolo A."/>
        </authorList>
    </citation>
    <scope>NUCLEOTIDE SEQUENCE [LARGE SCALE GENOMIC DNA]</scope>
    <source>
        <strain evidence="8">ACIP1116281</strain>
    </source>
</reference>
<dbReference type="Proteomes" id="UP000268844">
    <property type="component" value="Unassembled WGS sequence"/>
</dbReference>
<dbReference type="Gene3D" id="1.10.287.950">
    <property type="entry name" value="Methyl-accepting chemotaxis protein"/>
    <property type="match status" value="1"/>
</dbReference>
<evidence type="ECO:0000259" key="6">
    <source>
        <dbReference type="PROSITE" id="PS50111"/>
    </source>
</evidence>
<gene>
    <name evidence="8" type="primary">tap_2</name>
    <name evidence="8" type="ORF">DEVEQU_02102</name>
</gene>
<dbReference type="SUPFAM" id="SSF58104">
    <property type="entry name" value="Methyl-accepting chemotaxis protein (MCP) signaling domain"/>
    <property type="match status" value="1"/>
</dbReference>
<dbReference type="SMART" id="SM00304">
    <property type="entry name" value="HAMP"/>
    <property type="match status" value="2"/>
</dbReference>
<dbReference type="InterPro" id="IPR004089">
    <property type="entry name" value="MCPsignal_dom"/>
</dbReference>
<dbReference type="SMART" id="SM00283">
    <property type="entry name" value="MA"/>
    <property type="match status" value="1"/>
</dbReference>
<dbReference type="GO" id="GO:0006935">
    <property type="term" value="P:chemotaxis"/>
    <property type="evidence" value="ECO:0007669"/>
    <property type="project" value="TreeGrafter"/>
</dbReference>
<keyword evidence="9" id="KW-1185">Reference proteome</keyword>
<dbReference type="Pfam" id="PF00672">
    <property type="entry name" value="HAMP"/>
    <property type="match status" value="1"/>
</dbReference>
<evidence type="ECO:0000256" key="4">
    <source>
        <dbReference type="SAM" id="MobiDB-lite"/>
    </source>
</evidence>
<evidence type="ECO:0000313" key="8">
    <source>
        <dbReference type="EMBL" id="VDS04961.1"/>
    </source>
</evidence>
<keyword evidence="5" id="KW-0812">Transmembrane</keyword>
<dbReference type="CDD" id="cd06225">
    <property type="entry name" value="HAMP"/>
    <property type="match status" value="1"/>
</dbReference>
<dbReference type="PANTHER" id="PTHR43531">
    <property type="entry name" value="PROTEIN ICFG"/>
    <property type="match status" value="1"/>
</dbReference>
<evidence type="ECO:0000256" key="2">
    <source>
        <dbReference type="ARBA" id="ARBA00029447"/>
    </source>
</evidence>
<dbReference type="CDD" id="cd11386">
    <property type="entry name" value="MCP_signal"/>
    <property type="match status" value="1"/>
</dbReference>